<feature type="coiled-coil region" evidence="1">
    <location>
        <begin position="30"/>
        <end position="57"/>
    </location>
</feature>
<dbReference type="AlphaFoldDB" id="A0A5S6QRG9"/>
<evidence type="ECO:0000256" key="1">
    <source>
        <dbReference type="SAM" id="Coils"/>
    </source>
</evidence>
<sequence>MQREKENKPPLGTAHKPPSSLAKSGAHGDIAILKSQLNRQQTEISEMKRMLENLVSLVGPGKVADSHGKKGALPTTQCSDEELVDFGCQVETACPHCGTSPQMLSSARQTVAEEEDKRKHCPMDSGRKAGEAVQEKVPSSFCVVSQTERQFVNEMIKAARKWLQNDENLDDLDEVPSTNCGPPARATRNSMNSYSAHGRQNVEKDSGRAPVEFPAEADDGSLSVDINALAMRYLEQNPDEPTRMHQRRGVHFENPNYTLTRRQQVVTEEVSMGGIGGPPEVSLSSREYLERHGIIGSRSGPLQQHMQQSRFVYNNEDGARGPPWYSSNRPQMWPQYEPECFDQYDNACYRRYRNC</sequence>
<feature type="region of interest" description="Disordered" evidence="2">
    <location>
        <begin position="1"/>
        <end position="27"/>
    </location>
</feature>
<evidence type="ECO:0000313" key="3">
    <source>
        <dbReference type="Proteomes" id="UP000046395"/>
    </source>
</evidence>
<organism evidence="3 4">
    <name type="scientific">Trichuris muris</name>
    <name type="common">Mouse whipworm</name>
    <dbReference type="NCBI Taxonomy" id="70415"/>
    <lineage>
        <taxon>Eukaryota</taxon>
        <taxon>Metazoa</taxon>
        <taxon>Ecdysozoa</taxon>
        <taxon>Nematoda</taxon>
        <taxon>Enoplea</taxon>
        <taxon>Dorylaimia</taxon>
        <taxon>Trichinellida</taxon>
        <taxon>Trichuridae</taxon>
        <taxon>Trichuris</taxon>
    </lineage>
</organism>
<evidence type="ECO:0000313" key="4">
    <source>
        <dbReference type="WBParaSite" id="TMUE_2000009487.1"/>
    </source>
</evidence>
<name>A0A5S6QRG9_TRIMR</name>
<feature type="region of interest" description="Disordered" evidence="2">
    <location>
        <begin position="173"/>
        <end position="194"/>
    </location>
</feature>
<proteinExistence type="predicted"/>
<keyword evidence="1" id="KW-0175">Coiled coil</keyword>
<reference evidence="4" key="1">
    <citation type="submission" date="2019-12" db="UniProtKB">
        <authorList>
            <consortium name="WormBaseParasite"/>
        </authorList>
    </citation>
    <scope>IDENTIFICATION</scope>
</reference>
<dbReference type="WBParaSite" id="TMUE_2000009487.1">
    <property type="protein sequence ID" value="TMUE_2000009487.1"/>
    <property type="gene ID" value="WBGene00288239"/>
</dbReference>
<keyword evidence="3" id="KW-1185">Reference proteome</keyword>
<protein>
    <submittedName>
        <fullName evidence="4">Uncharacterized protein</fullName>
    </submittedName>
</protein>
<accession>A0A5S6QRG9</accession>
<dbReference type="Proteomes" id="UP000046395">
    <property type="component" value="Unassembled WGS sequence"/>
</dbReference>
<evidence type="ECO:0000256" key="2">
    <source>
        <dbReference type="SAM" id="MobiDB-lite"/>
    </source>
</evidence>